<proteinExistence type="predicted"/>
<feature type="domain" description="Peptidase M11 gametolysin" evidence="3">
    <location>
        <begin position="281"/>
        <end position="572"/>
    </location>
</feature>
<dbReference type="PANTHER" id="PTHR24216">
    <property type="entry name" value="PAXILLIN-RELATED"/>
    <property type="match status" value="1"/>
</dbReference>
<dbReference type="InParanoid" id="A0A2K3DP12"/>
<evidence type="ECO:0000256" key="2">
    <source>
        <dbReference type="SAM" id="SignalP"/>
    </source>
</evidence>
<evidence type="ECO:0000259" key="3">
    <source>
        <dbReference type="Pfam" id="PF05548"/>
    </source>
</evidence>
<evidence type="ECO:0000313" key="5">
    <source>
        <dbReference type="Proteomes" id="UP000006906"/>
    </source>
</evidence>
<evidence type="ECO:0000256" key="1">
    <source>
        <dbReference type="SAM" id="MobiDB-lite"/>
    </source>
</evidence>
<protein>
    <recommendedName>
        <fullName evidence="3">Peptidase M11 gametolysin domain-containing protein</fullName>
    </recommendedName>
</protein>
<feature type="chain" id="PRO_5014343017" description="Peptidase M11 gametolysin domain-containing protein" evidence="2">
    <location>
        <begin position="26"/>
        <end position="735"/>
    </location>
</feature>
<dbReference type="ExpressionAtlas" id="A0A2K3DP12">
    <property type="expression patterns" value="baseline and differential"/>
</dbReference>
<feature type="region of interest" description="Disordered" evidence="1">
    <location>
        <begin position="32"/>
        <end position="55"/>
    </location>
</feature>
<dbReference type="KEGG" id="cre:CHLRE_06g278165v5"/>
<keyword evidence="2" id="KW-0732">Signal</keyword>
<accession>A0A2K3DP12</accession>
<feature type="region of interest" description="Disordered" evidence="1">
    <location>
        <begin position="657"/>
        <end position="735"/>
    </location>
</feature>
<dbReference type="OrthoDB" id="529266at2759"/>
<dbReference type="PANTHER" id="PTHR24216:SF65">
    <property type="entry name" value="PAXILLIN-LIKE PROTEIN 1"/>
    <property type="match status" value="1"/>
</dbReference>
<dbReference type="Gramene" id="PNW82273">
    <property type="protein sequence ID" value="PNW82273"/>
    <property type="gene ID" value="CHLRE_06g278165v5"/>
</dbReference>
<evidence type="ECO:0000313" key="4">
    <source>
        <dbReference type="EMBL" id="PNW82273.1"/>
    </source>
</evidence>
<dbReference type="EMBL" id="CM008967">
    <property type="protein sequence ID" value="PNW82273.1"/>
    <property type="molecule type" value="Genomic_DNA"/>
</dbReference>
<dbReference type="RefSeq" id="XP_001698013.2">
    <property type="nucleotide sequence ID" value="XM_001697961.2"/>
</dbReference>
<dbReference type="PaxDb" id="3055-EDO99598"/>
<dbReference type="Proteomes" id="UP000006906">
    <property type="component" value="Chromosome 6"/>
</dbReference>
<sequence>MAGGRYISFLWAVLSLITVLAVAEADLASWLHRPPPASARRPPPSRHRKPPPSAVRVDPFVQLNVTVTGELSLEAVDPDLTAGQATDPLDSVAPGEVVRRLVERVNESTSVNTQVDFDPEAVKGLVTGDVVEVPLTLTLPQSVVDLLQLDSGSGGTGQHRRLLGDEVHSLRRQALEMHGSRRSLSDFVAFQGRLQDLIRSVGAAGGQEDIVNLVPTAAAATSTGKSNSAKDLMIVGGKPLNVTSVTFVFTSSSCNPTRVPRTINYDWVSSRWDNSTTPATFTSLSRQHDICSYNKLNFVRVINKVYGPIEIPCTGSQPTKGKYDLNTGCSDPEIWGLWDFAKSWLAKNDPIMSKGLFAVRRKIIVFPFSKGSGCGWAGRANVGCSNGGDCMTWLAPGVTDTVLDMGTVFHELAHNIGLAHSGRRMCDATGTCAVREYEDRTCIMGMGFPTDNQKKYICTNAAQSYKAGWASPLEQNGNSPFNGTFTYDAVTGDFNDNPIVLPAMGVTDKNHLRIVLDQTGIDRNNARQRALYVSYRARVPGIEYDNGLNNNYHQRVFVHEFNETADNKPSDQDNPPLIMAVLDVKGANGRPPVIGDSWGALPDRYTYTAPPGLGRLVIRVVSKTASTASLQLCRALVDVEQGDDLCFNGKDDDCDGLTDDEDPDCTGDVQAVASSPPPPPVRIFSSPPPPPPSPSPPSPPPPPKRPPPAGKKKSPPPSGSTSSPPPPKKRPNKGH</sequence>
<name>A0A2K3DP12_CHLRE</name>
<feature type="compositionally biased region" description="Pro residues" evidence="1">
    <location>
        <begin position="675"/>
        <end position="726"/>
    </location>
</feature>
<reference evidence="4 5" key="1">
    <citation type="journal article" date="2007" name="Science">
        <title>The Chlamydomonas genome reveals the evolution of key animal and plant functions.</title>
        <authorList>
            <person name="Merchant S.S."/>
            <person name="Prochnik S.E."/>
            <person name="Vallon O."/>
            <person name="Harris E.H."/>
            <person name="Karpowicz S.J."/>
            <person name="Witman G.B."/>
            <person name="Terry A."/>
            <person name="Salamov A."/>
            <person name="Fritz-Laylin L.K."/>
            <person name="Marechal-Drouard L."/>
            <person name="Marshall W.F."/>
            <person name="Qu L.H."/>
            <person name="Nelson D.R."/>
            <person name="Sanderfoot A.A."/>
            <person name="Spalding M.H."/>
            <person name="Kapitonov V.V."/>
            <person name="Ren Q."/>
            <person name="Ferris P."/>
            <person name="Lindquist E."/>
            <person name="Shapiro H."/>
            <person name="Lucas S.M."/>
            <person name="Grimwood J."/>
            <person name="Schmutz J."/>
            <person name="Cardol P."/>
            <person name="Cerutti H."/>
            <person name="Chanfreau G."/>
            <person name="Chen C.L."/>
            <person name="Cognat V."/>
            <person name="Croft M.T."/>
            <person name="Dent R."/>
            <person name="Dutcher S."/>
            <person name="Fernandez E."/>
            <person name="Fukuzawa H."/>
            <person name="Gonzalez-Ballester D."/>
            <person name="Gonzalez-Halphen D."/>
            <person name="Hallmann A."/>
            <person name="Hanikenne M."/>
            <person name="Hippler M."/>
            <person name="Inwood W."/>
            <person name="Jabbari K."/>
            <person name="Kalanon M."/>
            <person name="Kuras R."/>
            <person name="Lefebvre P.A."/>
            <person name="Lemaire S.D."/>
            <person name="Lobanov A.V."/>
            <person name="Lohr M."/>
            <person name="Manuell A."/>
            <person name="Meier I."/>
            <person name="Mets L."/>
            <person name="Mittag M."/>
            <person name="Mittelmeier T."/>
            <person name="Moroney J.V."/>
            <person name="Moseley J."/>
            <person name="Napoli C."/>
            <person name="Nedelcu A.M."/>
            <person name="Niyogi K."/>
            <person name="Novoselov S.V."/>
            <person name="Paulsen I.T."/>
            <person name="Pazour G."/>
            <person name="Purton S."/>
            <person name="Ral J.P."/>
            <person name="Riano-Pachon D.M."/>
            <person name="Riekhof W."/>
            <person name="Rymarquis L."/>
            <person name="Schroda M."/>
            <person name="Stern D."/>
            <person name="Umen J."/>
            <person name="Willows R."/>
            <person name="Wilson N."/>
            <person name="Zimmer S.L."/>
            <person name="Allmer J."/>
            <person name="Balk J."/>
            <person name="Bisova K."/>
            <person name="Chen C.J."/>
            <person name="Elias M."/>
            <person name="Gendler K."/>
            <person name="Hauser C."/>
            <person name="Lamb M.R."/>
            <person name="Ledford H."/>
            <person name="Long J.C."/>
            <person name="Minagawa J."/>
            <person name="Page M.D."/>
            <person name="Pan J."/>
            <person name="Pootakham W."/>
            <person name="Roje S."/>
            <person name="Rose A."/>
            <person name="Stahlberg E."/>
            <person name="Terauchi A.M."/>
            <person name="Yang P."/>
            <person name="Ball S."/>
            <person name="Bowler C."/>
            <person name="Dieckmann C.L."/>
            <person name="Gladyshev V.N."/>
            <person name="Green P."/>
            <person name="Jorgensen R."/>
            <person name="Mayfield S."/>
            <person name="Mueller-Roeber B."/>
            <person name="Rajamani S."/>
            <person name="Sayre R.T."/>
            <person name="Brokstein P."/>
            <person name="Dubchak I."/>
            <person name="Goodstein D."/>
            <person name="Hornick L."/>
            <person name="Huang Y.W."/>
            <person name="Jhaveri J."/>
            <person name="Luo Y."/>
            <person name="Martinez D."/>
            <person name="Ngau W.C."/>
            <person name="Otillar B."/>
            <person name="Poliakov A."/>
            <person name="Porter A."/>
            <person name="Szajkowski L."/>
            <person name="Werner G."/>
            <person name="Zhou K."/>
            <person name="Grigoriev I.V."/>
            <person name="Rokhsar D.S."/>
            <person name="Grossman A.R."/>
        </authorList>
    </citation>
    <scope>NUCLEOTIDE SEQUENCE [LARGE SCALE GENOMIC DNA]</scope>
    <source>
        <strain evidence="5">CC-503</strain>
    </source>
</reference>
<dbReference type="Pfam" id="PF05548">
    <property type="entry name" value="Peptidase_M11"/>
    <property type="match status" value="1"/>
</dbReference>
<organism evidence="4 5">
    <name type="scientific">Chlamydomonas reinhardtii</name>
    <name type="common">Chlamydomonas smithii</name>
    <dbReference type="NCBI Taxonomy" id="3055"/>
    <lineage>
        <taxon>Eukaryota</taxon>
        <taxon>Viridiplantae</taxon>
        <taxon>Chlorophyta</taxon>
        <taxon>core chlorophytes</taxon>
        <taxon>Chlorophyceae</taxon>
        <taxon>CS clade</taxon>
        <taxon>Chlamydomonadales</taxon>
        <taxon>Chlamydomonadaceae</taxon>
        <taxon>Chlamydomonas</taxon>
    </lineage>
</organism>
<dbReference type="SUPFAM" id="SSF55486">
    <property type="entry name" value="Metalloproteases ('zincins'), catalytic domain"/>
    <property type="match status" value="1"/>
</dbReference>
<feature type="signal peptide" evidence="2">
    <location>
        <begin position="1"/>
        <end position="25"/>
    </location>
</feature>
<gene>
    <name evidence="4" type="ORF">CHLRE_06g278165v5</name>
</gene>
<dbReference type="InterPro" id="IPR008752">
    <property type="entry name" value="Peptidase_M11"/>
</dbReference>
<dbReference type="GeneID" id="5723648"/>
<dbReference type="AlphaFoldDB" id="A0A2K3DP12"/>
<keyword evidence="5" id="KW-1185">Reference proteome</keyword>